<dbReference type="GO" id="GO:0005829">
    <property type="term" value="C:cytosol"/>
    <property type="evidence" value="ECO:0007669"/>
    <property type="project" value="TreeGrafter"/>
</dbReference>
<reference evidence="3" key="1">
    <citation type="submission" date="2016-04" db="EMBL/GenBank/DDBJ databases">
        <authorList>
            <person name="Evans L.H."/>
            <person name="Alamgir A."/>
            <person name="Owens N."/>
            <person name="Weber N.D."/>
            <person name="Virtaneva K."/>
            <person name="Barbian K."/>
            <person name="Babar A."/>
            <person name="Rosenke K."/>
        </authorList>
    </citation>
    <scope>NUCLEOTIDE SEQUENCE</scope>
    <source>
        <strain evidence="3">86-1</strain>
    </source>
</reference>
<dbReference type="GO" id="GO:0003700">
    <property type="term" value="F:DNA-binding transcription factor activity"/>
    <property type="evidence" value="ECO:0007669"/>
    <property type="project" value="TreeGrafter"/>
</dbReference>
<accession>A0A212K6R1</accession>
<name>A0A212K6R1_9BACT</name>
<dbReference type="PANTHER" id="PTHR46797">
    <property type="entry name" value="HTH-TYPE TRANSCRIPTIONAL REGULATOR"/>
    <property type="match status" value="1"/>
</dbReference>
<dbReference type="EMBL" id="FLUM01000003">
    <property type="protein sequence ID" value="SBW07195.1"/>
    <property type="molecule type" value="Genomic_DNA"/>
</dbReference>
<dbReference type="SUPFAM" id="SSF47413">
    <property type="entry name" value="lambda repressor-like DNA-binding domains"/>
    <property type="match status" value="1"/>
</dbReference>
<dbReference type="PROSITE" id="PS50943">
    <property type="entry name" value="HTH_CROC1"/>
    <property type="match status" value="1"/>
</dbReference>
<gene>
    <name evidence="3" type="ORF">KL86DYS1_31602</name>
</gene>
<dbReference type="RefSeq" id="WP_296944582.1">
    <property type="nucleotide sequence ID" value="NZ_LT599032.1"/>
</dbReference>
<dbReference type="CDD" id="cd00093">
    <property type="entry name" value="HTH_XRE"/>
    <property type="match status" value="1"/>
</dbReference>
<organism evidence="3">
    <name type="scientific">uncultured Dysgonomonas sp</name>
    <dbReference type="NCBI Taxonomy" id="206096"/>
    <lineage>
        <taxon>Bacteria</taxon>
        <taxon>Pseudomonadati</taxon>
        <taxon>Bacteroidota</taxon>
        <taxon>Bacteroidia</taxon>
        <taxon>Bacteroidales</taxon>
        <taxon>Dysgonomonadaceae</taxon>
        <taxon>Dysgonomonas</taxon>
        <taxon>environmental samples</taxon>
    </lineage>
</organism>
<dbReference type="AlphaFoldDB" id="A0A212K6R1"/>
<dbReference type="InterPro" id="IPR050807">
    <property type="entry name" value="TransReg_Diox_bact_type"/>
</dbReference>
<dbReference type="Gene3D" id="1.10.260.40">
    <property type="entry name" value="lambda repressor-like DNA-binding domains"/>
    <property type="match status" value="1"/>
</dbReference>
<sequence length="72" mass="8365">MDKETLVKKVGLKIREIRESRDLSMMDLSDKLDIEYNNLIRIEKGRTNPTLGTLYKICQALDVKLIDIVDIE</sequence>
<evidence type="ECO:0000259" key="2">
    <source>
        <dbReference type="PROSITE" id="PS50943"/>
    </source>
</evidence>
<proteinExistence type="predicted"/>
<keyword evidence="1" id="KW-0238">DNA-binding</keyword>
<protein>
    <recommendedName>
        <fullName evidence="2">HTH cro/C1-type domain-containing protein</fullName>
    </recommendedName>
</protein>
<dbReference type="Pfam" id="PF01381">
    <property type="entry name" value="HTH_3"/>
    <property type="match status" value="1"/>
</dbReference>
<dbReference type="PANTHER" id="PTHR46797:SF1">
    <property type="entry name" value="METHYLPHOSPHONATE SYNTHASE"/>
    <property type="match status" value="1"/>
</dbReference>
<evidence type="ECO:0000313" key="3">
    <source>
        <dbReference type="EMBL" id="SBW07195.1"/>
    </source>
</evidence>
<dbReference type="GO" id="GO:0003677">
    <property type="term" value="F:DNA binding"/>
    <property type="evidence" value="ECO:0007669"/>
    <property type="project" value="UniProtKB-KW"/>
</dbReference>
<evidence type="ECO:0000256" key="1">
    <source>
        <dbReference type="ARBA" id="ARBA00023125"/>
    </source>
</evidence>
<dbReference type="InterPro" id="IPR001387">
    <property type="entry name" value="Cro/C1-type_HTH"/>
</dbReference>
<dbReference type="InterPro" id="IPR010982">
    <property type="entry name" value="Lambda_DNA-bd_dom_sf"/>
</dbReference>
<dbReference type="SMART" id="SM00530">
    <property type="entry name" value="HTH_XRE"/>
    <property type="match status" value="1"/>
</dbReference>
<feature type="domain" description="HTH cro/C1-type" evidence="2">
    <location>
        <begin position="14"/>
        <end position="68"/>
    </location>
</feature>